<dbReference type="GeneID" id="114914447"/>
<dbReference type="AlphaFoldDB" id="A0A8N4F2I2"/>
<dbReference type="Proteomes" id="UP000504607">
    <property type="component" value="Chromosome 8"/>
</dbReference>
<dbReference type="RefSeq" id="XP_029122184.1">
    <property type="nucleotide sequence ID" value="XM_029266351.1"/>
</dbReference>
<dbReference type="InterPro" id="IPR038804">
    <property type="entry name" value="RGF3"/>
</dbReference>
<accession>A0A8N4F2I2</accession>
<dbReference type="PANTHER" id="PTHR36313:SF7">
    <property type="entry name" value="OS09G0474600 PROTEIN"/>
    <property type="match status" value="1"/>
</dbReference>
<name>A0A8N4F2I2_ELAGV</name>
<organism evidence="2 3">
    <name type="scientific">Elaeis guineensis var. tenera</name>
    <name type="common">Oil palm</name>
    <dbReference type="NCBI Taxonomy" id="51953"/>
    <lineage>
        <taxon>Eukaryota</taxon>
        <taxon>Viridiplantae</taxon>
        <taxon>Streptophyta</taxon>
        <taxon>Embryophyta</taxon>
        <taxon>Tracheophyta</taxon>
        <taxon>Spermatophyta</taxon>
        <taxon>Magnoliopsida</taxon>
        <taxon>Liliopsida</taxon>
        <taxon>Arecaceae</taxon>
        <taxon>Arecoideae</taxon>
        <taxon>Cocoseae</taxon>
        <taxon>Elaeidinae</taxon>
        <taxon>Elaeis</taxon>
    </lineage>
</organism>
<dbReference type="PANTHER" id="PTHR36313">
    <property type="entry name" value="ROOT MERISTEM GROWTH FACTOR 2"/>
    <property type="match status" value="1"/>
</dbReference>
<feature type="signal peptide" evidence="1">
    <location>
        <begin position="1"/>
        <end position="25"/>
    </location>
</feature>
<feature type="chain" id="PRO_5035462980" evidence="1">
    <location>
        <begin position="26"/>
        <end position="141"/>
    </location>
</feature>
<keyword evidence="1" id="KW-0732">Signal</keyword>
<dbReference type="OrthoDB" id="769713at2759"/>
<dbReference type="GO" id="GO:0010082">
    <property type="term" value="P:regulation of root meristem growth"/>
    <property type="evidence" value="ECO:0007669"/>
    <property type="project" value="InterPro"/>
</dbReference>
<proteinExistence type="predicted"/>
<dbReference type="KEGG" id="egu:114914447"/>
<reference evidence="3" key="1">
    <citation type="submission" date="2025-08" db="UniProtKB">
        <authorList>
            <consortium name="RefSeq"/>
        </authorList>
    </citation>
    <scope>IDENTIFICATION</scope>
</reference>
<evidence type="ECO:0000313" key="3">
    <source>
        <dbReference type="RefSeq" id="XP_029122184.1"/>
    </source>
</evidence>
<sequence>MACIRFRSLLLGLLLFLVALGDSIADNHHEIKMVASNNQATGAHMVVHDKVRTVATTKSQWLRGRKMGAKEVEKKHVVEAKGPVNTRANLSAGKCDHGGKRKVKLESGLRARSIPSRVKFADMIPFSSDYRAPKTHPPKNN</sequence>
<protein>
    <submittedName>
        <fullName evidence="3">Uncharacterized protein LOC114914447</fullName>
    </submittedName>
</protein>
<evidence type="ECO:0000313" key="2">
    <source>
        <dbReference type="Proteomes" id="UP000504607"/>
    </source>
</evidence>
<dbReference type="GO" id="GO:0008083">
    <property type="term" value="F:growth factor activity"/>
    <property type="evidence" value="ECO:0007669"/>
    <property type="project" value="InterPro"/>
</dbReference>
<evidence type="ECO:0000256" key="1">
    <source>
        <dbReference type="SAM" id="SignalP"/>
    </source>
</evidence>
<gene>
    <name evidence="3" type="primary">LOC114914447</name>
</gene>
<keyword evidence="2" id="KW-1185">Reference proteome</keyword>